<evidence type="ECO:0000256" key="1">
    <source>
        <dbReference type="SAM" id="MobiDB-lite"/>
    </source>
</evidence>
<dbReference type="Pfam" id="PF04782">
    <property type="entry name" value="DUF632"/>
    <property type="match status" value="1"/>
</dbReference>
<evidence type="ECO:0000313" key="2">
    <source>
        <dbReference type="EMBL" id="EMS65004.1"/>
    </source>
</evidence>
<feature type="region of interest" description="Disordered" evidence="1">
    <location>
        <begin position="65"/>
        <end position="93"/>
    </location>
</feature>
<proteinExistence type="predicted"/>
<gene>
    <name evidence="2" type="ORF">TRIUR3_26156</name>
</gene>
<reference evidence="2" key="1">
    <citation type="journal article" date="2013" name="Nature">
        <title>Draft genome of the wheat A-genome progenitor Triticum urartu.</title>
        <authorList>
            <person name="Ling H.Q."/>
            <person name="Zhao S."/>
            <person name="Liu D."/>
            <person name="Wang J."/>
            <person name="Sun H."/>
            <person name="Zhang C."/>
            <person name="Fan H."/>
            <person name="Li D."/>
            <person name="Dong L."/>
            <person name="Tao Y."/>
            <person name="Gao C."/>
            <person name="Wu H."/>
            <person name="Li Y."/>
            <person name="Cui Y."/>
            <person name="Guo X."/>
            <person name="Zheng S."/>
            <person name="Wang B."/>
            <person name="Yu K."/>
            <person name="Liang Q."/>
            <person name="Yang W."/>
            <person name="Lou X."/>
            <person name="Chen J."/>
            <person name="Feng M."/>
            <person name="Jian J."/>
            <person name="Zhang X."/>
            <person name="Luo G."/>
            <person name="Jiang Y."/>
            <person name="Liu J."/>
            <person name="Wang Z."/>
            <person name="Sha Y."/>
            <person name="Zhang B."/>
            <person name="Wu H."/>
            <person name="Tang D."/>
            <person name="Shen Q."/>
            <person name="Xue P."/>
            <person name="Zou S."/>
            <person name="Wang X."/>
            <person name="Liu X."/>
            <person name="Wang F."/>
            <person name="Yang Y."/>
            <person name="An X."/>
            <person name="Dong Z."/>
            <person name="Zhang K."/>
            <person name="Zhang X."/>
            <person name="Luo M.C."/>
            <person name="Dvorak J."/>
            <person name="Tong Y."/>
            <person name="Wang J."/>
            <person name="Yang H."/>
            <person name="Li Z."/>
            <person name="Wang D."/>
            <person name="Zhang A."/>
            <person name="Wang J."/>
        </authorList>
    </citation>
    <scope>NUCLEOTIDE SEQUENCE</scope>
</reference>
<dbReference type="EMBL" id="KD049651">
    <property type="protein sequence ID" value="EMS65004.1"/>
    <property type="molecule type" value="Genomic_DNA"/>
</dbReference>
<dbReference type="InterPro" id="IPR006867">
    <property type="entry name" value="DUF632"/>
</dbReference>
<dbReference type="OMA" id="LSYEKCA"/>
<organism evidence="2">
    <name type="scientific">Triticum urartu</name>
    <name type="common">Red wild einkorn</name>
    <name type="synonym">Crithodium urartu</name>
    <dbReference type="NCBI Taxonomy" id="4572"/>
    <lineage>
        <taxon>Eukaryota</taxon>
        <taxon>Viridiplantae</taxon>
        <taxon>Streptophyta</taxon>
        <taxon>Embryophyta</taxon>
        <taxon>Tracheophyta</taxon>
        <taxon>Spermatophyta</taxon>
        <taxon>Magnoliopsida</taxon>
        <taxon>Liliopsida</taxon>
        <taxon>Poales</taxon>
        <taxon>Poaceae</taxon>
        <taxon>BOP clade</taxon>
        <taxon>Pooideae</taxon>
        <taxon>Triticodae</taxon>
        <taxon>Triticeae</taxon>
        <taxon>Triticinae</taxon>
        <taxon>Triticum</taxon>
    </lineage>
</organism>
<dbReference type="STRING" id="4572.M8AVE4"/>
<sequence>MKQKRVRLSYEKCARLRIQGANGAESFAIKRTKAAISDHRIKLNISLTSVNALSQRVVAVHDEPAARGAHPNAGKDVATHRRRAPGDVVHSGQGERAPLVVGHMVGGRHQGLAATGAVTCTIYIDISYFAKQQDICS</sequence>
<name>M8AVE4_TRIUA</name>
<protein>
    <submittedName>
        <fullName evidence="2">Uncharacterized protein</fullName>
    </submittedName>
</protein>
<accession>M8AVE4</accession>
<dbReference type="AlphaFoldDB" id="M8AVE4"/>